<organism evidence="1 2">
    <name type="scientific">Paractinoplanes ovalisporus</name>
    <dbReference type="NCBI Taxonomy" id="2810368"/>
    <lineage>
        <taxon>Bacteria</taxon>
        <taxon>Bacillati</taxon>
        <taxon>Actinomycetota</taxon>
        <taxon>Actinomycetes</taxon>
        <taxon>Micromonosporales</taxon>
        <taxon>Micromonosporaceae</taxon>
        <taxon>Paractinoplanes</taxon>
    </lineage>
</organism>
<proteinExistence type="predicted"/>
<reference evidence="1 2" key="1">
    <citation type="submission" date="2021-01" db="EMBL/GenBank/DDBJ databases">
        <title>Actinoplanes sp. nov. LDG1-06 isolated from lichen.</title>
        <authorList>
            <person name="Saeng-In P."/>
            <person name="Phongsopitanun W."/>
            <person name="Kanchanasin P."/>
            <person name="Yuki M."/>
            <person name="Kudo T."/>
            <person name="Ohkuma M."/>
            <person name="Tanasupawat S."/>
        </authorList>
    </citation>
    <scope>NUCLEOTIDE SEQUENCE [LARGE SCALE GENOMIC DNA]</scope>
    <source>
        <strain evidence="1 2">LDG1-06</strain>
    </source>
</reference>
<accession>A0ABS2A9V0</accession>
<dbReference type="SUPFAM" id="SSF48452">
    <property type="entry name" value="TPR-like"/>
    <property type="match status" value="1"/>
</dbReference>
<dbReference type="Gene3D" id="1.25.40.10">
    <property type="entry name" value="Tetratricopeptide repeat domain"/>
    <property type="match status" value="2"/>
</dbReference>
<dbReference type="PANTHER" id="PTHR46082">
    <property type="entry name" value="ATP/GTP-BINDING PROTEIN-RELATED"/>
    <property type="match status" value="1"/>
</dbReference>
<sequence length="253" mass="27687">MSEQGLFERSDYALRLYHQGSYDYALRIQLAVLADSERLLGPDHIDTLARASHVAISLWSLGRHREAFDRQTQAFQASARVLGPDHPDTLAARNNLAMIALELGDAEGALEARPDTLPSLVNHAAAHLAAGRRAEALRMNQEALRLAENSLGQDHPSTLTIRNNLAASSSDPAEAVALHEQNLRRRQRVLGPEHPDTLQSGHNLGVCYRENGQLEESAAMLRETLRGFEQTLGRGHPSTAKCRASLAKTLGDT</sequence>
<comment type="caution">
    <text evidence="1">The sequence shown here is derived from an EMBL/GenBank/DDBJ whole genome shotgun (WGS) entry which is preliminary data.</text>
</comment>
<dbReference type="EMBL" id="JAENHP010000003">
    <property type="protein sequence ID" value="MBM2616615.1"/>
    <property type="molecule type" value="Genomic_DNA"/>
</dbReference>
<dbReference type="Pfam" id="PF13424">
    <property type="entry name" value="TPR_12"/>
    <property type="match status" value="3"/>
</dbReference>
<name>A0ABS2A9V0_9ACTN</name>
<dbReference type="InterPro" id="IPR011990">
    <property type="entry name" value="TPR-like_helical_dom_sf"/>
</dbReference>
<evidence type="ECO:0000313" key="1">
    <source>
        <dbReference type="EMBL" id="MBM2616615.1"/>
    </source>
</evidence>
<dbReference type="RefSeq" id="WP_203376517.1">
    <property type="nucleotide sequence ID" value="NZ_JAENHP010000003.1"/>
</dbReference>
<evidence type="ECO:0000313" key="2">
    <source>
        <dbReference type="Proteomes" id="UP000632138"/>
    </source>
</evidence>
<gene>
    <name evidence="1" type="ORF">JIG36_13705</name>
</gene>
<dbReference type="InterPro" id="IPR053137">
    <property type="entry name" value="NLR-like"/>
</dbReference>
<protein>
    <submittedName>
        <fullName evidence="1">Tetratricopeptide repeat protein</fullName>
    </submittedName>
</protein>
<dbReference type="Proteomes" id="UP000632138">
    <property type="component" value="Unassembled WGS sequence"/>
</dbReference>
<dbReference type="Pfam" id="PF13374">
    <property type="entry name" value="TPR_10"/>
    <property type="match status" value="1"/>
</dbReference>
<dbReference type="PANTHER" id="PTHR46082:SF6">
    <property type="entry name" value="AAA+ ATPASE DOMAIN-CONTAINING PROTEIN-RELATED"/>
    <property type="match status" value="1"/>
</dbReference>
<keyword evidence="2" id="KW-1185">Reference proteome</keyword>